<gene>
    <name evidence="2" type="ORF">HHK36_005367</name>
</gene>
<dbReference type="Proteomes" id="UP000655225">
    <property type="component" value="Unassembled WGS sequence"/>
</dbReference>
<dbReference type="OrthoDB" id="1638493at2759"/>
<evidence type="ECO:0000313" key="3">
    <source>
        <dbReference type="Proteomes" id="UP000655225"/>
    </source>
</evidence>
<keyword evidence="3" id="KW-1185">Reference proteome</keyword>
<feature type="region of interest" description="Disordered" evidence="1">
    <location>
        <begin position="1"/>
        <end position="37"/>
    </location>
</feature>
<evidence type="ECO:0000313" key="2">
    <source>
        <dbReference type="EMBL" id="KAF8409293.1"/>
    </source>
</evidence>
<evidence type="ECO:0000256" key="1">
    <source>
        <dbReference type="SAM" id="MobiDB-lite"/>
    </source>
</evidence>
<reference evidence="2 3" key="1">
    <citation type="submission" date="2020-04" db="EMBL/GenBank/DDBJ databases">
        <title>Plant Genome Project.</title>
        <authorList>
            <person name="Zhang R.-G."/>
        </authorList>
    </citation>
    <scope>NUCLEOTIDE SEQUENCE [LARGE SCALE GENOMIC DNA]</scope>
    <source>
        <strain evidence="2">YNK0</strain>
        <tissue evidence="2">Leaf</tissue>
    </source>
</reference>
<dbReference type="AlphaFoldDB" id="A0A835DM88"/>
<protein>
    <submittedName>
        <fullName evidence="2">Uncharacterized protein</fullName>
    </submittedName>
</protein>
<accession>A0A835DM88</accession>
<comment type="caution">
    <text evidence="2">The sequence shown here is derived from an EMBL/GenBank/DDBJ whole genome shotgun (WGS) entry which is preliminary data.</text>
</comment>
<dbReference type="EMBL" id="JABCRI010000003">
    <property type="protein sequence ID" value="KAF8409293.1"/>
    <property type="molecule type" value="Genomic_DNA"/>
</dbReference>
<organism evidence="2 3">
    <name type="scientific">Tetracentron sinense</name>
    <name type="common">Spur-leaf</name>
    <dbReference type="NCBI Taxonomy" id="13715"/>
    <lineage>
        <taxon>Eukaryota</taxon>
        <taxon>Viridiplantae</taxon>
        <taxon>Streptophyta</taxon>
        <taxon>Embryophyta</taxon>
        <taxon>Tracheophyta</taxon>
        <taxon>Spermatophyta</taxon>
        <taxon>Magnoliopsida</taxon>
        <taxon>Trochodendrales</taxon>
        <taxon>Trochodendraceae</taxon>
        <taxon>Tetracentron</taxon>
    </lineage>
</organism>
<feature type="compositionally biased region" description="Basic and acidic residues" evidence="1">
    <location>
        <begin position="16"/>
        <end position="31"/>
    </location>
</feature>
<proteinExistence type="predicted"/>
<sequence length="107" mass="12591">MESLQKQGKSKRKEGRKNWKEKKSFHAKTDEGGQDPPFDSSYLVEVLTSNTVILDALRIHIHFFYQIFGIPKDHRKAKPYHDYVIVFSIVNDHICFWNYHVGFASCF</sequence>
<name>A0A835DM88_TETSI</name>